<proteinExistence type="predicted"/>
<dbReference type="EMBL" id="ML119055">
    <property type="protein sequence ID" value="ROT38803.1"/>
    <property type="molecule type" value="Genomic_DNA"/>
</dbReference>
<accession>A0A3N2PWA9</accession>
<keyword evidence="2" id="KW-1185">Reference proteome</keyword>
<evidence type="ECO:0000313" key="1">
    <source>
        <dbReference type="EMBL" id="ROT38803.1"/>
    </source>
</evidence>
<evidence type="ECO:0000313" key="2">
    <source>
        <dbReference type="Proteomes" id="UP000272025"/>
    </source>
</evidence>
<dbReference type="RefSeq" id="XP_028466609.1">
    <property type="nucleotide sequence ID" value="XM_028614221.1"/>
</dbReference>
<dbReference type="GeneID" id="39582699"/>
<dbReference type="Proteomes" id="UP000272025">
    <property type="component" value="Unassembled WGS sequence"/>
</dbReference>
<reference evidence="1 2" key="1">
    <citation type="journal article" date="2018" name="Mol. Ecol.">
        <title>The obligate alkalophilic soda-lake fungus Sodiomyces alkalinus has shifted to a protein diet.</title>
        <authorList>
            <person name="Grum-Grzhimaylo A.A."/>
            <person name="Falkoski D.L."/>
            <person name="van den Heuvel J."/>
            <person name="Valero-Jimenez C.A."/>
            <person name="Min B."/>
            <person name="Choi I.G."/>
            <person name="Lipzen A."/>
            <person name="Daum C.G."/>
            <person name="Aanen D.K."/>
            <person name="Tsang A."/>
            <person name="Henrissat B."/>
            <person name="Bilanenko E.N."/>
            <person name="de Vries R.P."/>
            <person name="van Kan J.A.L."/>
            <person name="Grigoriev I.V."/>
            <person name="Debets A.J.M."/>
        </authorList>
    </citation>
    <scope>NUCLEOTIDE SEQUENCE [LARGE SCALE GENOMIC DNA]</scope>
    <source>
        <strain evidence="1 2">F11</strain>
    </source>
</reference>
<dbReference type="AlphaFoldDB" id="A0A3N2PWA9"/>
<name>A0A3N2PWA9_SODAK</name>
<organism evidence="1 2">
    <name type="scientific">Sodiomyces alkalinus (strain CBS 110278 / VKM F-3762 / F11)</name>
    <name type="common">Alkaliphilic filamentous fungus</name>
    <dbReference type="NCBI Taxonomy" id="1314773"/>
    <lineage>
        <taxon>Eukaryota</taxon>
        <taxon>Fungi</taxon>
        <taxon>Dikarya</taxon>
        <taxon>Ascomycota</taxon>
        <taxon>Pezizomycotina</taxon>
        <taxon>Sordariomycetes</taxon>
        <taxon>Hypocreomycetidae</taxon>
        <taxon>Glomerellales</taxon>
        <taxon>Plectosphaerellaceae</taxon>
        <taxon>Sodiomyces</taxon>
    </lineage>
</organism>
<protein>
    <submittedName>
        <fullName evidence="1">Uncharacterized protein</fullName>
    </submittedName>
</protein>
<sequence length="332" mass="36207">MEFPILSFARLSKFPPSLSSREPPHLRIRIRLSTLTPKHRVSLTTLVYVSPLYLRPDRLGHTAISSSSMDQLNGLNRCIAKTSVQPVRASPHVHSRDDYLVLACPECPGTLFDPSCRFEDFGISMITFRQASPRHGLQSRGVGTAVGLLPVVRVLDSRDEMRNEMRNARCTMHDARRDIGPGRLILLALPPTHPVVTLLRSGPGRSSDNLALDDGIPDRKYPGGIQIIATEFGHCPFDTITARTECIFNPTSTSSYLLGDATNAIAIFVCPPNLSTLCHLGRRFISIDDNKCFPCTLPHLDVSISAGPLRPTATLSSIATLYSALLATGTGG</sequence>
<gene>
    <name evidence="1" type="ORF">SODALDRAFT_359911</name>
</gene>